<comment type="caution">
    <text evidence="2">The sequence shown here is derived from an EMBL/GenBank/DDBJ whole genome shotgun (WGS) entry which is preliminary data.</text>
</comment>
<evidence type="ECO:0000313" key="2">
    <source>
        <dbReference type="EMBL" id="PFX14992.1"/>
    </source>
</evidence>
<dbReference type="AlphaFoldDB" id="A0A2B4RFE9"/>
<name>A0A2B4RFE9_STYPI</name>
<organism evidence="2 3">
    <name type="scientific">Stylophora pistillata</name>
    <name type="common">Smooth cauliflower coral</name>
    <dbReference type="NCBI Taxonomy" id="50429"/>
    <lineage>
        <taxon>Eukaryota</taxon>
        <taxon>Metazoa</taxon>
        <taxon>Cnidaria</taxon>
        <taxon>Anthozoa</taxon>
        <taxon>Hexacorallia</taxon>
        <taxon>Scleractinia</taxon>
        <taxon>Astrocoeniina</taxon>
        <taxon>Pocilloporidae</taxon>
        <taxon>Stylophora</taxon>
    </lineage>
</organism>
<reference evidence="3" key="1">
    <citation type="journal article" date="2017" name="bioRxiv">
        <title>Comparative analysis of the genomes of Stylophora pistillata and Acropora digitifera provides evidence for extensive differences between species of corals.</title>
        <authorList>
            <person name="Voolstra C.R."/>
            <person name="Li Y."/>
            <person name="Liew Y.J."/>
            <person name="Baumgarten S."/>
            <person name="Zoccola D."/>
            <person name="Flot J.-F."/>
            <person name="Tambutte S."/>
            <person name="Allemand D."/>
            <person name="Aranda M."/>
        </authorList>
    </citation>
    <scope>NUCLEOTIDE SEQUENCE [LARGE SCALE GENOMIC DNA]</scope>
</reference>
<dbReference type="PANTHER" id="PTHR47331">
    <property type="entry name" value="PHD-TYPE DOMAIN-CONTAINING PROTEIN"/>
    <property type="match status" value="1"/>
</dbReference>
<feature type="compositionally biased region" description="Polar residues" evidence="1">
    <location>
        <begin position="382"/>
        <end position="396"/>
    </location>
</feature>
<proteinExistence type="predicted"/>
<feature type="region of interest" description="Disordered" evidence="1">
    <location>
        <begin position="339"/>
        <end position="396"/>
    </location>
</feature>
<feature type="region of interest" description="Disordered" evidence="1">
    <location>
        <begin position="1"/>
        <end position="20"/>
    </location>
</feature>
<feature type="compositionally biased region" description="Polar residues" evidence="1">
    <location>
        <begin position="358"/>
        <end position="372"/>
    </location>
</feature>
<gene>
    <name evidence="2" type="ORF">AWC38_SpisGene20814</name>
</gene>
<feature type="compositionally biased region" description="Basic and acidic residues" evidence="1">
    <location>
        <begin position="1"/>
        <end position="13"/>
    </location>
</feature>
<dbReference type="Proteomes" id="UP000225706">
    <property type="component" value="Unassembled WGS sequence"/>
</dbReference>
<sequence length="396" mass="44981">MEAVMKSEVDERGSLIGKEGLPDEIDKNYVLQNYLKTQASSVTNVDNLTVETNVESVDGPLGESSSNNGIPVVKNEPAATSSKINPADEAISLPKQEPATPTPKPLNPLAPEFEGSLFRRYDPRYTADYELYKHQEAKTSDSPRKPTVEDPLIRLADILSQRRLQDNLPLPEISRRSLARFGTLPDAYRKKINEWPKIPPNDGTSLHKFSDFLIHCQTATNTVKYLKVLDDPDENQKMVRKLPRYLVDRWSREVDRWLNKDEAQPHSEIMSSDIRKGEVGYPPFSVFCRFLQRESRIACNPVTTARLQKEEVVKEDLDEGWKSNGLNRRRPLTFNVLATESHEVTDSNTDSRKEKESGTTPNWSVSKPTITPGTRYDEQPHRSSVQIPSRSNSFYV</sequence>
<evidence type="ECO:0000313" key="3">
    <source>
        <dbReference type="Proteomes" id="UP000225706"/>
    </source>
</evidence>
<feature type="region of interest" description="Disordered" evidence="1">
    <location>
        <begin position="55"/>
        <end position="111"/>
    </location>
</feature>
<dbReference type="PANTHER" id="PTHR47331:SF5">
    <property type="entry name" value="RIBONUCLEASE H"/>
    <property type="match status" value="1"/>
</dbReference>
<dbReference type="EMBL" id="LSMT01000700">
    <property type="protein sequence ID" value="PFX14992.1"/>
    <property type="molecule type" value="Genomic_DNA"/>
</dbReference>
<protein>
    <submittedName>
        <fullName evidence="2">Uncharacterized protein</fullName>
    </submittedName>
</protein>
<feature type="compositionally biased region" description="Basic and acidic residues" evidence="1">
    <location>
        <begin position="340"/>
        <end position="357"/>
    </location>
</feature>
<keyword evidence="3" id="KW-1185">Reference proteome</keyword>
<evidence type="ECO:0000256" key="1">
    <source>
        <dbReference type="SAM" id="MobiDB-lite"/>
    </source>
</evidence>
<accession>A0A2B4RFE9</accession>